<dbReference type="GO" id="GO:0022857">
    <property type="term" value="F:transmembrane transporter activity"/>
    <property type="evidence" value="ECO:0007669"/>
    <property type="project" value="InterPro"/>
</dbReference>
<dbReference type="AlphaFoldDB" id="A0A8J4DVI3"/>
<dbReference type="SUPFAM" id="SSF53850">
    <property type="entry name" value="Periplasmic binding protein-like II"/>
    <property type="match status" value="2"/>
</dbReference>
<evidence type="ECO:0000259" key="1">
    <source>
        <dbReference type="Pfam" id="PF04069"/>
    </source>
</evidence>
<organism evidence="2 3">
    <name type="scientific">Virgisporangium aliadipatigenens</name>
    <dbReference type="NCBI Taxonomy" id="741659"/>
    <lineage>
        <taxon>Bacteria</taxon>
        <taxon>Bacillati</taxon>
        <taxon>Actinomycetota</taxon>
        <taxon>Actinomycetes</taxon>
        <taxon>Micromonosporales</taxon>
        <taxon>Micromonosporaceae</taxon>
        <taxon>Virgisporangium</taxon>
    </lineage>
</organism>
<dbReference type="EMBL" id="BOPF01000055">
    <property type="protein sequence ID" value="GIJ51834.1"/>
    <property type="molecule type" value="Genomic_DNA"/>
</dbReference>
<sequence length="325" mass="32947">MTGLALGVAALGLVACGEEGSSGTTKPDAASGAGCAPVAGEKFVALTDDKKLQNADNILPAVNSKASSPELLAALDKVSAALDTPKMIALNKAVNVDRKTAEVAAKEFAATANITAGITRGAGGSITVGAANFSESQVLGNLYKIALEAAGYTVKVEQIGNRELYEPDLEAGKVQVLPEYAATLAEFLNAKVNGEAAKNAPIASPDVDKTAAALTEIGKKVGLTFGKPSQAVTANAFAVTTAFAEKYGVKTLSEFASKCSGTATVLGGPPECPQRPFCQLGLEKTYGLKVGRFASLDAGGTQTKNALKTGSISIGLVFSTDESLA</sequence>
<dbReference type="InterPro" id="IPR007210">
    <property type="entry name" value="ABC_Gly_betaine_transp_sub-bd"/>
</dbReference>
<accession>A0A8J4DVI3</accession>
<dbReference type="Proteomes" id="UP000619260">
    <property type="component" value="Unassembled WGS sequence"/>
</dbReference>
<protein>
    <recommendedName>
        <fullName evidence="1">ABC-type glycine betaine transport system substrate-binding domain-containing protein</fullName>
    </recommendedName>
</protein>
<comment type="caution">
    <text evidence="2">The sequence shown here is derived from an EMBL/GenBank/DDBJ whole genome shotgun (WGS) entry which is preliminary data.</text>
</comment>
<feature type="domain" description="ABC-type glycine betaine transport system substrate-binding" evidence="1">
    <location>
        <begin position="125"/>
        <end position="322"/>
    </location>
</feature>
<evidence type="ECO:0000313" key="3">
    <source>
        <dbReference type="Proteomes" id="UP000619260"/>
    </source>
</evidence>
<proteinExistence type="predicted"/>
<feature type="domain" description="ABC-type glycine betaine transport system substrate-binding" evidence="1">
    <location>
        <begin position="42"/>
        <end position="110"/>
    </location>
</feature>
<dbReference type="Pfam" id="PF04069">
    <property type="entry name" value="OpuAC"/>
    <property type="match status" value="2"/>
</dbReference>
<dbReference type="Gene3D" id="3.40.190.10">
    <property type="entry name" value="Periplasmic binding protein-like II"/>
    <property type="match status" value="2"/>
</dbReference>
<dbReference type="RefSeq" id="WP_239153783.1">
    <property type="nucleotide sequence ID" value="NZ_BOPF01000055.1"/>
</dbReference>
<keyword evidence="3" id="KW-1185">Reference proteome</keyword>
<gene>
    <name evidence="2" type="ORF">Val02_87200</name>
</gene>
<evidence type="ECO:0000313" key="2">
    <source>
        <dbReference type="EMBL" id="GIJ51834.1"/>
    </source>
</evidence>
<name>A0A8J4DVI3_9ACTN</name>
<reference evidence="2" key="1">
    <citation type="submission" date="2021-01" db="EMBL/GenBank/DDBJ databases">
        <title>Whole genome shotgun sequence of Virgisporangium aliadipatigenens NBRC 105644.</title>
        <authorList>
            <person name="Komaki H."/>
            <person name="Tamura T."/>
        </authorList>
    </citation>
    <scope>NUCLEOTIDE SEQUENCE</scope>
    <source>
        <strain evidence="2">NBRC 105644</strain>
    </source>
</reference>
<dbReference type="GO" id="GO:0043190">
    <property type="term" value="C:ATP-binding cassette (ABC) transporter complex"/>
    <property type="evidence" value="ECO:0007669"/>
    <property type="project" value="InterPro"/>
</dbReference>